<reference evidence="1 2" key="1">
    <citation type="journal article" date="2015" name="Genome Announc.">
        <title>Draft Genome Sequences of Marine Isolates of Thalassomonas viridans and Thalassomonas actiniarum.</title>
        <authorList>
            <person name="Olonade I."/>
            <person name="van Zyl L.J."/>
            <person name="Trindade M."/>
        </authorList>
    </citation>
    <scope>NUCLEOTIDE SEQUENCE [LARGE SCALE GENOMIC DNA]</scope>
    <source>
        <strain evidence="1 2">A5K-106</strain>
    </source>
</reference>
<dbReference type="Pfam" id="PF05488">
    <property type="entry name" value="PAAR_motif"/>
    <property type="match status" value="1"/>
</dbReference>
<evidence type="ECO:0000313" key="2">
    <source>
        <dbReference type="Proteomes" id="UP000032568"/>
    </source>
</evidence>
<gene>
    <name evidence="1" type="ORF">SG35_024340</name>
</gene>
<protein>
    <submittedName>
        <fullName evidence="1">PAAR domain-containing protein</fullName>
    </submittedName>
</protein>
<organism evidence="1 2">
    <name type="scientific">Thalassomonas actiniarum</name>
    <dbReference type="NCBI Taxonomy" id="485447"/>
    <lineage>
        <taxon>Bacteria</taxon>
        <taxon>Pseudomonadati</taxon>
        <taxon>Pseudomonadota</taxon>
        <taxon>Gammaproteobacteria</taxon>
        <taxon>Alteromonadales</taxon>
        <taxon>Colwelliaceae</taxon>
        <taxon>Thalassomonas</taxon>
    </lineage>
</organism>
<dbReference type="InterPro" id="IPR008727">
    <property type="entry name" value="PAAR_motif"/>
</dbReference>
<dbReference type="EMBL" id="CP059735">
    <property type="protein sequence ID" value="WDD98362.1"/>
    <property type="molecule type" value="Genomic_DNA"/>
</dbReference>
<dbReference type="KEGG" id="tact:SG35_024340"/>
<sequence>MPQVSLNGHITDVHALFLPGAGTATVGNFTIGGIAPLRLGDEISTHVLSTDPKVKHEKITIAAGSGSFSIGGKAVARLGDTCGCGAKMAQGFATFTAGG</sequence>
<dbReference type="Proteomes" id="UP000032568">
    <property type="component" value="Chromosome"/>
</dbReference>
<dbReference type="Gene3D" id="2.60.200.60">
    <property type="match status" value="1"/>
</dbReference>
<evidence type="ECO:0000313" key="1">
    <source>
        <dbReference type="EMBL" id="WDD98362.1"/>
    </source>
</evidence>
<reference evidence="1 2" key="2">
    <citation type="journal article" date="2022" name="Mar. Drugs">
        <title>Bioassay-Guided Fractionation Leads to the Detection of Cholic Acid Generated by the Rare Thalassomonas sp.</title>
        <authorList>
            <person name="Pheiffer F."/>
            <person name="Schneider Y.K."/>
            <person name="Hansen E.H."/>
            <person name="Andersen J.H."/>
            <person name="Isaksson J."/>
            <person name="Busche T."/>
            <person name="R C."/>
            <person name="Kalinowski J."/>
            <person name="Zyl L.V."/>
            <person name="Trindade M."/>
        </authorList>
    </citation>
    <scope>NUCLEOTIDE SEQUENCE [LARGE SCALE GENOMIC DNA]</scope>
    <source>
        <strain evidence="1 2">A5K-106</strain>
    </source>
</reference>
<dbReference type="RefSeq" id="WP_053043466.1">
    <property type="nucleotide sequence ID" value="NZ_CP059735.1"/>
</dbReference>
<dbReference type="CDD" id="cd14737">
    <property type="entry name" value="PAAR_1"/>
    <property type="match status" value="1"/>
</dbReference>
<keyword evidence="2" id="KW-1185">Reference proteome</keyword>
<dbReference type="AlphaFoldDB" id="A0AAF0C2D3"/>
<accession>A0AAF0C2D3</accession>
<proteinExistence type="predicted"/>
<name>A0AAF0C2D3_9GAMM</name>